<dbReference type="GO" id="GO:0016757">
    <property type="term" value="F:glycosyltransferase activity"/>
    <property type="evidence" value="ECO:0007669"/>
    <property type="project" value="UniProtKB-KW"/>
</dbReference>
<evidence type="ECO:0000313" key="5">
    <source>
        <dbReference type="EMBL" id="WXR74626.1"/>
    </source>
</evidence>
<feature type="domain" description="Glycosyl transferase family 1" evidence="3">
    <location>
        <begin position="194"/>
        <end position="346"/>
    </location>
</feature>
<reference evidence="5 6" key="1">
    <citation type="submission" date="2024-03" db="EMBL/GenBank/DDBJ databases">
        <title>Reference genomes for the five species model microbial community.</title>
        <authorList>
            <person name="Padfield D."/>
        </authorList>
    </citation>
    <scope>NUCLEOTIDE SEQUENCE [LARGE SCALE GENOMIC DNA]</scope>
    <source>
        <strain evidence="5 6">AB1</strain>
    </source>
</reference>
<gene>
    <name evidence="5" type="ORF">WHX56_03775</name>
</gene>
<name>A0ABZ2S3N2_9BURK</name>
<accession>A0ABZ2S3N2</accession>
<dbReference type="PANTHER" id="PTHR12526">
    <property type="entry name" value="GLYCOSYLTRANSFERASE"/>
    <property type="match status" value="1"/>
</dbReference>
<evidence type="ECO:0000259" key="3">
    <source>
        <dbReference type="Pfam" id="PF00534"/>
    </source>
</evidence>
<keyword evidence="1 5" id="KW-0328">Glycosyltransferase</keyword>
<dbReference type="SUPFAM" id="SSF53756">
    <property type="entry name" value="UDP-Glycosyltransferase/glycogen phosphorylase"/>
    <property type="match status" value="1"/>
</dbReference>
<dbReference type="EMBL" id="CP148753">
    <property type="protein sequence ID" value="WXR74626.1"/>
    <property type="molecule type" value="Genomic_DNA"/>
</dbReference>
<dbReference type="Pfam" id="PF13579">
    <property type="entry name" value="Glyco_trans_4_4"/>
    <property type="match status" value="1"/>
</dbReference>
<dbReference type="RefSeq" id="WP_338880500.1">
    <property type="nucleotide sequence ID" value="NZ_CP148753.1"/>
</dbReference>
<dbReference type="InterPro" id="IPR028098">
    <property type="entry name" value="Glyco_trans_4-like_N"/>
</dbReference>
<sequence length="375" mass="41483">MVRIAHLTTAHPRFDVRIFHKECRSLANHGYQVDLYVADGQGNAQCNGVSIIDVGRSSGRINRMLGKTWAAWNAVRKTDARIIHIHDPELLPVVLALKCMGRHVIYDAHEDVPRQILSKPWIKPWIRHMIAWPFERLENFVARRCAIVVGATPHIAERYAAQGIRSIDVNNYPIPGELSDPPASAGQTDGPAADARTVCYIGGITRMRGAVEMLKALAKSDARMILAGPMESDELHAELAAMPAWNRVDYRGVLDRAAIRNVLHESQLGLVLLHPVPNYLDALPVKMFEYMAAGLPVLASDFPLWRGILDTSAAGTCVDPLDTDRIAQAIDAMLDLPAAEKQRMRNACRVAVRDSYNWKNEEAKLVSAYAAIAAP</sequence>
<organism evidence="5 6">
    <name type="scientific">Achromobacter veterisilvae</name>
    <dbReference type="NCBI Taxonomy" id="2069367"/>
    <lineage>
        <taxon>Bacteria</taxon>
        <taxon>Pseudomonadati</taxon>
        <taxon>Pseudomonadota</taxon>
        <taxon>Betaproteobacteria</taxon>
        <taxon>Burkholderiales</taxon>
        <taxon>Alcaligenaceae</taxon>
        <taxon>Achromobacter</taxon>
    </lineage>
</organism>
<protein>
    <submittedName>
        <fullName evidence="5">Glycosyltransferase</fullName>
        <ecNumber evidence="5">2.4.-.-</ecNumber>
    </submittedName>
</protein>
<keyword evidence="6" id="KW-1185">Reference proteome</keyword>
<dbReference type="PANTHER" id="PTHR12526:SF629">
    <property type="entry name" value="TEICHURONIC ACID BIOSYNTHESIS GLYCOSYLTRANSFERASE TUAH-RELATED"/>
    <property type="match status" value="1"/>
</dbReference>
<dbReference type="EC" id="2.4.-.-" evidence="5"/>
<dbReference type="Gene3D" id="3.40.50.2000">
    <property type="entry name" value="Glycogen Phosphorylase B"/>
    <property type="match status" value="2"/>
</dbReference>
<evidence type="ECO:0000313" key="6">
    <source>
        <dbReference type="Proteomes" id="UP001456224"/>
    </source>
</evidence>
<feature type="domain" description="Glycosyltransferase subfamily 4-like N-terminal" evidence="4">
    <location>
        <begin position="21"/>
        <end position="166"/>
    </location>
</feature>
<evidence type="ECO:0000256" key="2">
    <source>
        <dbReference type="ARBA" id="ARBA00022679"/>
    </source>
</evidence>
<evidence type="ECO:0000256" key="1">
    <source>
        <dbReference type="ARBA" id="ARBA00022676"/>
    </source>
</evidence>
<keyword evidence="2 5" id="KW-0808">Transferase</keyword>
<proteinExistence type="predicted"/>
<evidence type="ECO:0000259" key="4">
    <source>
        <dbReference type="Pfam" id="PF13579"/>
    </source>
</evidence>
<dbReference type="Pfam" id="PF00534">
    <property type="entry name" value="Glycos_transf_1"/>
    <property type="match status" value="1"/>
</dbReference>
<dbReference type="Proteomes" id="UP001456224">
    <property type="component" value="Chromosome"/>
</dbReference>
<dbReference type="InterPro" id="IPR001296">
    <property type="entry name" value="Glyco_trans_1"/>
</dbReference>